<dbReference type="OrthoDB" id="10536381at2759"/>
<evidence type="ECO:0008006" key="3">
    <source>
        <dbReference type="Google" id="ProtNLM"/>
    </source>
</evidence>
<sequence length="91" mass="10030">MIQTLVLGASNLFFTGCLYCIGSDYLCIPWIDHIPKLSDPLLALIYVTSIALFNKAVRNHLVTLFSCGERITPSADTSSRGNNVIVRTIQN</sequence>
<evidence type="ECO:0000313" key="1">
    <source>
        <dbReference type="EMBL" id="EYC11996.1"/>
    </source>
</evidence>
<reference evidence="2" key="1">
    <citation type="journal article" date="2015" name="Nat. Genet.">
        <title>The genome and transcriptome of the zoonotic hookworm Ancylostoma ceylanicum identify infection-specific gene families.</title>
        <authorList>
            <person name="Schwarz E.M."/>
            <person name="Hu Y."/>
            <person name="Antoshechkin I."/>
            <person name="Miller M.M."/>
            <person name="Sternberg P.W."/>
            <person name="Aroian R.V."/>
        </authorList>
    </citation>
    <scope>NUCLEOTIDE SEQUENCE</scope>
    <source>
        <strain evidence="2">HY135</strain>
    </source>
</reference>
<name>A0A016UAN9_9BILA</name>
<keyword evidence="2" id="KW-1185">Reference proteome</keyword>
<protein>
    <recommendedName>
        <fullName evidence="3">7TM GPCR serpentine receptor class x (Srx) domain-containing protein</fullName>
    </recommendedName>
</protein>
<accession>A0A016UAN9</accession>
<organism evidence="1 2">
    <name type="scientific">Ancylostoma ceylanicum</name>
    <dbReference type="NCBI Taxonomy" id="53326"/>
    <lineage>
        <taxon>Eukaryota</taxon>
        <taxon>Metazoa</taxon>
        <taxon>Ecdysozoa</taxon>
        <taxon>Nematoda</taxon>
        <taxon>Chromadorea</taxon>
        <taxon>Rhabditida</taxon>
        <taxon>Rhabditina</taxon>
        <taxon>Rhabditomorpha</taxon>
        <taxon>Strongyloidea</taxon>
        <taxon>Ancylostomatidae</taxon>
        <taxon>Ancylostomatinae</taxon>
        <taxon>Ancylostoma</taxon>
    </lineage>
</organism>
<gene>
    <name evidence="1" type="primary">Acey_s0048.g1554</name>
    <name evidence="1" type="ORF">Y032_0048g1554</name>
</gene>
<comment type="caution">
    <text evidence="1">The sequence shown here is derived from an EMBL/GenBank/DDBJ whole genome shotgun (WGS) entry which is preliminary data.</text>
</comment>
<dbReference type="EMBL" id="JARK01001384">
    <property type="protein sequence ID" value="EYC11996.1"/>
    <property type="molecule type" value="Genomic_DNA"/>
</dbReference>
<proteinExistence type="predicted"/>
<evidence type="ECO:0000313" key="2">
    <source>
        <dbReference type="Proteomes" id="UP000024635"/>
    </source>
</evidence>
<dbReference type="Proteomes" id="UP000024635">
    <property type="component" value="Unassembled WGS sequence"/>
</dbReference>
<dbReference type="AlphaFoldDB" id="A0A016UAN9"/>